<dbReference type="EMBL" id="JBHTMP010000038">
    <property type="protein sequence ID" value="MFD1323868.1"/>
    <property type="molecule type" value="Genomic_DNA"/>
</dbReference>
<dbReference type="InterPro" id="IPR009936">
    <property type="entry name" value="DUF1468"/>
</dbReference>
<evidence type="ECO:0000259" key="2">
    <source>
        <dbReference type="Pfam" id="PF07331"/>
    </source>
</evidence>
<feature type="transmembrane region" description="Helical" evidence="1">
    <location>
        <begin position="6"/>
        <end position="26"/>
    </location>
</feature>
<protein>
    <submittedName>
        <fullName evidence="3">Tripartite tricarboxylate transporter TctB family protein</fullName>
    </submittedName>
</protein>
<comment type="caution">
    <text evidence="3">The sequence shown here is derived from an EMBL/GenBank/DDBJ whole genome shotgun (WGS) entry which is preliminary data.</text>
</comment>
<name>A0ABW3YHB3_9ACTN</name>
<proteinExistence type="predicted"/>
<reference evidence="4" key="1">
    <citation type="journal article" date="2019" name="Int. J. Syst. Evol. Microbiol.">
        <title>The Global Catalogue of Microorganisms (GCM) 10K type strain sequencing project: providing services to taxonomists for standard genome sequencing and annotation.</title>
        <authorList>
            <consortium name="The Broad Institute Genomics Platform"/>
            <consortium name="The Broad Institute Genome Sequencing Center for Infectious Disease"/>
            <person name="Wu L."/>
            <person name="Ma J."/>
        </authorList>
    </citation>
    <scope>NUCLEOTIDE SEQUENCE [LARGE SCALE GENOMIC DNA]</scope>
    <source>
        <strain evidence="4">JCM 31037</strain>
    </source>
</reference>
<dbReference type="Pfam" id="PF07331">
    <property type="entry name" value="TctB"/>
    <property type="match status" value="1"/>
</dbReference>
<keyword evidence="1" id="KW-1133">Transmembrane helix</keyword>
<evidence type="ECO:0000256" key="1">
    <source>
        <dbReference type="SAM" id="Phobius"/>
    </source>
</evidence>
<dbReference type="Proteomes" id="UP001597260">
    <property type="component" value="Unassembled WGS sequence"/>
</dbReference>
<keyword evidence="1" id="KW-0472">Membrane</keyword>
<keyword evidence="4" id="KW-1185">Reference proteome</keyword>
<gene>
    <name evidence="3" type="ORF">ACFQ4H_22525</name>
</gene>
<accession>A0ABW3YHB3</accession>
<feature type="transmembrane region" description="Helical" evidence="1">
    <location>
        <begin position="74"/>
        <end position="107"/>
    </location>
</feature>
<keyword evidence="1" id="KW-0812">Transmembrane</keyword>
<feature type="transmembrane region" description="Helical" evidence="1">
    <location>
        <begin position="38"/>
        <end position="59"/>
    </location>
</feature>
<sequence>MTKDRLYKINSLVVMLFALGCMVYALSLPLGNLQRPGAGFWPLTISLVMAAAAAGLLLTERDSDDYEPLTRRTWIIVAGFALMGAFILVFSVAGLTSATFLLCLAWLRFMAGYGWRTSLLLSIAFTVLTVLSFSVLLGVPMPHDVLNVF</sequence>
<organism evidence="3 4">
    <name type="scientific">Micromonospora sonneratiae</name>
    <dbReference type="NCBI Taxonomy" id="1184706"/>
    <lineage>
        <taxon>Bacteria</taxon>
        <taxon>Bacillati</taxon>
        <taxon>Actinomycetota</taxon>
        <taxon>Actinomycetes</taxon>
        <taxon>Micromonosporales</taxon>
        <taxon>Micromonosporaceae</taxon>
        <taxon>Micromonospora</taxon>
    </lineage>
</organism>
<evidence type="ECO:0000313" key="3">
    <source>
        <dbReference type="EMBL" id="MFD1323868.1"/>
    </source>
</evidence>
<evidence type="ECO:0000313" key="4">
    <source>
        <dbReference type="Proteomes" id="UP001597260"/>
    </source>
</evidence>
<feature type="transmembrane region" description="Helical" evidence="1">
    <location>
        <begin position="119"/>
        <end position="139"/>
    </location>
</feature>
<dbReference type="PROSITE" id="PS51257">
    <property type="entry name" value="PROKAR_LIPOPROTEIN"/>
    <property type="match status" value="1"/>
</dbReference>
<dbReference type="RefSeq" id="WP_377573543.1">
    <property type="nucleotide sequence ID" value="NZ_JBHTMP010000038.1"/>
</dbReference>
<feature type="domain" description="DUF1468" evidence="2">
    <location>
        <begin position="11"/>
        <end position="142"/>
    </location>
</feature>